<dbReference type="Gene3D" id="1.20.120.450">
    <property type="entry name" value="dinb family like domain"/>
    <property type="match status" value="1"/>
</dbReference>
<comment type="caution">
    <text evidence="2">The sequence shown here is derived from an EMBL/GenBank/DDBJ whole genome shotgun (WGS) entry which is preliminary data.</text>
</comment>
<dbReference type="InterPro" id="IPR024775">
    <property type="entry name" value="DinB-like"/>
</dbReference>
<protein>
    <submittedName>
        <fullName evidence="2">DinB superfamily protein</fullName>
    </submittedName>
</protein>
<accession>A0A399FEX2</accession>
<reference evidence="2 3" key="1">
    <citation type="submission" date="2018-08" db="EMBL/GenBank/DDBJ databases">
        <title>Meiothermus granaticius genome AF-68 sequencing project.</title>
        <authorList>
            <person name="Da Costa M.S."/>
            <person name="Albuquerque L."/>
            <person name="Raposo P."/>
            <person name="Froufe H.J.C."/>
            <person name="Barroso C.S."/>
            <person name="Egas C."/>
        </authorList>
    </citation>
    <scope>NUCLEOTIDE SEQUENCE [LARGE SCALE GENOMIC DNA]</scope>
    <source>
        <strain evidence="2 3">AF-68</strain>
    </source>
</reference>
<dbReference type="SUPFAM" id="SSF109854">
    <property type="entry name" value="DinB/YfiT-like putative metalloenzymes"/>
    <property type="match status" value="1"/>
</dbReference>
<dbReference type="AlphaFoldDB" id="A0A399FEX2"/>
<name>A0A399FEX2_9DEIN</name>
<evidence type="ECO:0000259" key="1">
    <source>
        <dbReference type="Pfam" id="PF12867"/>
    </source>
</evidence>
<keyword evidence="3" id="KW-1185">Reference proteome</keyword>
<feature type="domain" description="DinB-like" evidence="1">
    <location>
        <begin position="21"/>
        <end position="170"/>
    </location>
</feature>
<dbReference type="Pfam" id="PF12867">
    <property type="entry name" value="DinB_2"/>
    <property type="match status" value="1"/>
</dbReference>
<evidence type="ECO:0000313" key="3">
    <source>
        <dbReference type="Proteomes" id="UP000266178"/>
    </source>
</evidence>
<gene>
    <name evidence="2" type="ORF">Mgrana_00305</name>
</gene>
<dbReference type="EMBL" id="QWLB01000003">
    <property type="protein sequence ID" value="RIH93722.1"/>
    <property type="molecule type" value="Genomic_DNA"/>
</dbReference>
<proteinExistence type="predicted"/>
<dbReference type="OrthoDB" id="26083at2"/>
<evidence type="ECO:0000313" key="2">
    <source>
        <dbReference type="EMBL" id="RIH93722.1"/>
    </source>
</evidence>
<organism evidence="2 3">
    <name type="scientific">Meiothermus granaticius NBRC 107808</name>
    <dbReference type="NCBI Taxonomy" id="1227551"/>
    <lineage>
        <taxon>Bacteria</taxon>
        <taxon>Thermotogati</taxon>
        <taxon>Deinococcota</taxon>
        <taxon>Deinococci</taxon>
        <taxon>Thermales</taxon>
        <taxon>Thermaceae</taxon>
        <taxon>Meiothermus</taxon>
    </lineage>
</organism>
<sequence length="178" mass="19767">MTPKAESLARYGGPEACVRLLEQSRREVLGLLQALPEAQLFARPAPETWSPAEVLEHIAAVEEGAGKVIRRLIKGMRGDVELPPPLPSMRVREDGRLLAPPPTEPKGGLSRAELRARLEAVRSRLLEEVGENQAVLSQTPVYRHPFWGDLTALGWLQTLVYHERHHLNQIQERLGGGS</sequence>
<dbReference type="InterPro" id="IPR034660">
    <property type="entry name" value="DinB/YfiT-like"/>
</dbReference>
<dbReference type="Proteomes" id="UP000266178">
    <property type="component" value="Unassembled WGS sequence"/>
</dbReference>
<dbReference type="RefSeq" id="WP_119355838.1">
    <property type="nucleotide sequence ID" value="NZ_BJXM01000002.1"/>
</dbReference>